<feature type="transmembrane region" description="Helical" evidence="1">
    <location>
        <begin position="92"/>
        <end position="111"/>
    </location>
</feature>
<gene>
    <name evidence="3" type="ORF">SAMN05421823_111208</name>
</gene>
<dbReference type="InterPro" id="IPR058581">
    <property type="entry name" value="TM_HPP"/>
</dbReference>
<evidence type="ECO:0000256" key="1">
    <source>
        <dbReference type="SAM" id="Phobius"/>
    </source>
</evidence>
<keyword evidence="4" id="KW-1185">Reference proteome</keyword>
<evidence type="ECO:0000259" key="2">
    <source>
        <dbReference type="Pfam" id="PF04982"/>
    </source>
</evidence>
<evidence type="ECO:0000313" key="4">
    <source>
        <dbReference type="Proteomes" id="UP000198510"/>
    </source>
</evidence>
<evidence type="ECO:0000313" key="3">
    <source>
        <dbReference type="EMBL" id="SDM24523.1"/>
    </source>
</evidence>
<sequence>MATPINSRSLGRTQFSIRDELQLALLPTVVVLVVLVMLEMFSSQRLLFSSLPSSAFLIYLAPDHRTNRMRTLLLAQVAAASVGFLAERLIGPNYWAASLAMLLTIVLMVSVDAMHPPAVSTALSFAFRGRKPVRCCCLAWPSVWWWS</sequence>
<dbReference type="EMBL" id="FNFO01000011">
    <property type="protein sequence ID" value="SDM24523.1"/>
    <property type="molecule type" value="Genomic_DNA"/>
</dbReference>
<keyword evidence="1" id="KW-0472">Membrane</keyword>
<name>A0A1G9RMM9_9BACT</name>
<proteinExistence type="predicted"/>
<dbReference type="Proteomes" id="UP000198510">
    <property type="component" value="Unassembled WGS sequence"/>
</dbReference>
<dbReference type="RefSeq" id="WP_218127165.1">
    <property type="nucleotide sequence ID" value="NZ_FNFO01000011.1"/>
</dbReference>
<dbReference type="PANTHER" id="PTHR33741:SF5">
    <property type="entry name" value="TRANSMEMBRANE PROTEIN DDB_G0269096-RELATED"/>
    <property type="match status" value="1"/>
</dbReference>
<feature type="domain" description="HPP transmembrane region" evidence="2">
    <location>
        <begin position="24"/>
        <end position="130"/>
    </location>
</feature>
<dbReference type="STRING" id="1075417.SAMN05421823_111208"/>
<dbReference type="InterPro" id="IPR007065">
    <property type="entry name" value="HPP"/>
</dbReference>
<keyword evidence="1" id="KW-0812">Transmembrane</keyword>
<reference evidence="3 4" key="1">
    <citation type="submission" date="2016-10" db="EMBL/GenBank/DDBJ databases">
        <authorList>
            <person name="de Groot N.N."/>
        </authorList>
    </citation>
    <scope>NUCLEOTIDE SEQUENCE [LARGE SCALE GENOMIC DNA]</scope>
    <source>
        <strain evidence="3 4">DSM 25186</strain>
    </source>
</reference>
<protein>
    <submittedName>
        <fullName evidence="3">HPP family protein</fullName>
    </submittedName>
</protein>
<feature type="transmembrane region" description="Helical" evidence="1">
    <location>
        <begin position="21"/>
        <end position="38"/>
    </location>
</feature>
<dbReference type="AlphaFoldDB" id="A0A1G9RMM9"/>
<accession>A0A1G9RMM9</accession>
<keyword evidence="1" id="KW-1133">Transmembrane helix</keyword>
<organism evidence="3 4">
    <name type="scientific">Catalinimonas alkaloidigena</name>
    <dbReference type="NCBI Taxonomy" id="1075417"/>
    <lineage>
        <taxon>Bacteria</taxon>
        <taxon>Pseudomonadati</taxon>
        <taxon>Bacteroidota</taxon>
        <taxon>Cytophagia</taxon>
        <taxon>Cytophagales</taxon>
        <taxon>Catalimonadaceae</taxon>
        <taxon>Catalinimonas</taxon>
    </lineage>
</organism>
<dbReference type="Pfam" id="PF04982">
    <property type="entry name" value="TM_HPP"/>
    <property type="match status" value="1"/>
</dbReference>
<dbReference type="PANTHER" id="PTHR33741">
    <property type="entry name" value="TRANSMEMBRANE PROTEIN DDB_G0269096-RELATED"/>
    <property type="match status" value="1"/>
</dbReference>